<gene>
    <name evidence="2" type="ORF">ENP55_07150</name>
</gene>
<comment type="caution">
    <text evidence="2">The sequence shown here is derived from an EMBL/GenBank/DDBJ whole genome shotgun (WGS) entry which is preliminary data.</text>
</comment>
<dbReference type="CDD" id="cd04181">
    <property type="entry name" value="NTP_transferase"/>
    <property type="match status" value="1"/>
</dbReference>
<evidence type="ECO:0000259" key="1">
    <source>
        <dbReference type="Pfam" id="PF00483"/>
    </source>
</evidence>
<evidence type="ECO:0000313" key="2">
    <source>
        <dbReference type="EMBL" id="HEF88023.1"/>
    </source>
</evidence>
<dbReference type="PANTHER" id="PTHR22572">
    <property type="entry name" value="SUGAR-1-PHOSPHATE GUANYL TRANSFERASE"/>
    <property type="match status" value="1"/>
</dbReference>
<dbReference type="AlphaFoldDB" id="A0A7C2FRR6"/>
<dbReference type="Pfam" id="PF00483">
    <property type="entry name" value="NTP_transferase"/>
    <property type="match status" value="1"/>
</dbReference>
<organism evidence="2">
    <name type="scientific">Thermosphaera aggregans</name>
    <dbReference type="NCBI Taxonomy" id="54254"/>
    <lineage>
        <taxon>Archaea</taxon>
        <taxon>Thermoproteota</taxon>
        <taxon>Thermoprotei</taxon>
        <taxon>Desulfurococcales</taxon>
        <taxon>Desulfurococcaceae</taxon>
        <taxon>Thermosphaera</taxon>
    </lineage>
</organism>
<proteinExistence type="predicted"/>
<dbReference type="InterPro" id="IPR029044">
    <property type="entry name" value="Nucleotide-diphossugar_trans"/>
</dbReference>
<dbReference type="EMBL" id="DSJT01000044">
    <property type="protein sequence ID" value="HEF88023.1"/>
    <property type="molecule type" value="Genomic_DNA"/>
</dbReference>
<accession>A0A7C2FRR6</accession>
<reference evidence="2" key="1">
    <citation type="journal article" date="2020" name="mSystems">
        <title>Genome- and Community-Level Interaction Insights into Carbon Utilization and Element Cycling Functions of Hydrothermarchaeota in Hydrothermal Sediment.</title>
        <authorList>
            <person name="Zhou Z."/>
            <person name="Liu Y."/>
            <person name="Xu W."/>
            <person name="Pan J."/>
            <person name="Luo Z.H."/>
            <person name="Li M."/>
        </authorList>
    </citation>
    <scope>NUCLEOTIDE SEQUENCE [LARGE SCALE GENOMIC DNA]</scope>
    <source>
        <strain evidence="2">SpSt-23</strain>
    </source>
</reference>
<dbReference type="SUPFAM" id="SSF53448">
    <property type="entry name" value="Nucleotide-diphospho-sugar transferases"/>
    <property type="match status" value="1"/>
</dbReference>
<keyword evidence="2" id="KW-0808">Transferase</keyword>
<dbReference type="Gene3D" id="3.90.550.10">
    <property type="entry name" value="Spore Coat Polysaccharide Biosynthesis Protein SpsA, Chain A"/>
    <property type="match status" value="1"/>
</dbReference>
<name>A0A7C2FRR6_9CREN</name>
<feature type="domain" description="Nucleotidyl transferase" evidence="1">
    <location>
        <begin position="7"/>
        <end position="240"/>
    </location>
</feature>
<protein>
    <submittedName>
        <fullName evidence="2">Nucleotidyltransferase family protein</fullName>
    </submittedName>
</protein>
<dbReference type="InterPro" id="IPR050486">
    <property type="entry name" value="Mannose-1P_guanyltransferase"/>
</dbReference>
<dbReference type="GO" id="GO:0016740">
    <property type="term" value="F:transferase activity"/>
    <property type="evidence" value="ECO:0007669"/>
    <property type="project" value="UniProtKB-KW"/>
</dbReference>
<dbReference type="InterPro" id="IPR005835">
    <property type="entry name" value="NTP_transferase_dom"/>
</dbReference>
<sequence>MSQGVTAIVLAGGMGTRFHPYTEVVPKPMIPIGLDEKPVLEYIVRWLRRFGVKKFVFLVNYRWRYIQNYFGDGSRFNVEIEYSVDEPNGYTNTGGSILKAYREGLFNGTAVIWYGDILAPLNIEDMLRYHREKASDLTLVVTKKYKVPVGVATLNHDLSIIKMVEKPELDINATIGVGVLETRVLEEELEKNLGLDFDFMGDLVPWLIAKGSKIYGYIYNGDWFDVGSLEKYKKLDNHYLSELFKF</sequence>